<dbReference type="Proteomes" id="UP001500067">
    <property type="component" value="Unassembled WGS sequence"/>
</dbReference>
<gene>
    <name evidence="1" type="ORF">GCM10023093_27100</name>
</gene>
<proteinExistence type="predicted"/>
<accession>A0ABP8NNM5</accession>
<organism evidence="1 2">
    <name type="scientific">Nemorincola caseinilytica</name>
    <dbReference type="NCBI Taxonomy" id="2054315"/>
    <lineage>
        <taxon>Bacteria</taxon>
        <taxon>Pseudomonadati</taxon>
        <taxon>Bacteroidota</taxon>
        <taxon>Chitinophagia</taxon>
        <taxon>Chitinophagales</taxon>
        <taxon>Chitinophagaceae</taxon>
        <taxon>Nemorincola</taxon>
    </lineage>
</organism>
<comment type="caution">
    <text evidence="1">The sequence shown here is derived from an EMBL/GenBank/DDBJ whole genome shotgun (WGS) entry which is preliminary data.</text>
</comment>
<evidence type="ECO:0000313" key="2">
    <source>
        <dbReference type="Proteomes" id="UP001500067"/>
    </source>
</evidence>
<dbReference type="RefSeq" id="WP_345084164.1">
    <property type="nucleotide sequence ID" value="NZ_BAABFA010000019.1"/>
</dbReference>
<name>A0ABP8NNM5_9BACT</name>
<keyword evidence="2" id="KW-1185">Reference proteome</keyword>
<sequence>MEAVRDRRIILVYWKKRIENKMEVFSNLRNFCAHYPAYSYNTLNNYLGKKRTAFENEDVTVERKNVIGPLPIPKRRSMELVVRKGPMKEVAEEKEDISYWQSRPASERIAAVTLLVFGGKAGSAGIDKTIINKRKLHQ</sequence>
<reference evidence="2" key="1">
    <citation type="journal article" date="2019" name="Int. J. Syst. Evol. Microbiol.">
        <title>The Global Catalogue of Microorganisms (GCM) 10K type strain sequencing project: providing services to taxonomists for standard genome sequencing and annotation.</title>
        <authorList>
            <consortium name="The Broad Institute Genomics Platform"/>
            <consortium name="The Broad Institute Genome Sequencing Center for Infectious Disease"/>
            <person name="Wu L."/>
            <person name="Ma J."/>
        </authorList>
    </citation>
    <scope>NUCLEOTIDE SEQUENCE [LARGE SCALE GENOMIC DNA]</scope>
    <source>
        <strain evidence="2">JCM 32105</strain>
    </source>
</reference>
<protein>
    <submittedName>
        <fullName evidence="1">Uncharacterized protein</fullName>
    </submittedName>
</protein>
<dbReference type="EMBL" id="BAABFA010000019">
    <property type="protein sequence ID" value="GAA4468801.1"/>
    <property type="molecule type" value="Genomic_DNA"/>
</dbReference>
<evidence type="ECO:0000313" key="1">
    <source>
        <dbReference type="EMBL" id="GAA4468801.1"/>
    </source>
</evidence>